<sequence>MILADTSVWVDHLRAENAVLGALLDTGEVLCHPFVIGEIAMGSLHRRETLLETFKRLPSAVVASHDEAMHLVETERLFGSGIGYLDVHLLASTRLTSDAKFWTRDRRLFDAAVRLGIAWNPH</sequence>
<dbReference type="Gene3D" id="3.40.50.1010">
    <property type="entry name" value="5'-nuclease"/>
    <property type="match status" value="1"/>
</dbReference>
<evidence type="ECO:0000313" key="3">
    <source>
        <dbReference type="Proteomes" id="UP001267638"/>
    </source>
</evidence>
<dbReference type="Proteomes" id="UP001267638">
    <property type="component" value="Unassembled WGS sequence"/>
</dbReference>
<reference evidence="2 3" key="1">
    <citation type="submission" date="2023-07" db="EMBL/GenBank/DDBJ databases">
        <title>Sorghum-associated microbial communities from plants grown in Nebraska, USA.</title>
        <authorList>
            <person name="Schachtman D."/>
        </authorList>
    </citation>
    <scope>NUCLEOTIDE SEQUENCE [LARGE SCALE GENOMIC DNA]</scope>
    <source>
        <strain evidence="2 3">4256</strain>
    </source>
</reference>
<comment type="caution">
    <text evidence="2">The sequence shown here is derived from an EMBL/GenBank/DDBJ whole genome shotgun (WGS) entry which is preliminary data.</text>
</comment>
<dbReference type="SUPFAM" id="SSF88723">
    <property type="entry name" value="PIN domain-like"/>
    <property type="match status" value="1"/>
</dbReference>
<dbReference type="CDD" id="cd09854">
    <property type="entry name" value="PIN_VapC-like"/>
    <property type="match status" value="1"/>
</dbReference>
<gene>
    <name evidence="2" type="ORF">J2W40_003243</name>
</gene>
<dbReference type="InterPro" id="IPR002716">
    <property type="entry name" value="PIN_dom"/>
</dbReference>
<proteinExistence type="predicted"/>
<feature type="domain" description="PIN" evidence="1">
    <location>
        <begin position="2"/>
        <end position="111"/>
    </location>
</feature>
<dbReference type="Pfam" id="PF01850">
    <property type="entry name" value="PIN"/>
    <property type="match status" value="1"/>
</dbReference>
<organism evidence="2 3">
    <name type="scientific">Sphingobium xenophagum</name>
    <dbReference type="NCBI Taxonomy" id="121428"/>
    <lineage>
        <taxon>Bacteria</taxon>
        <taxon>Pseudomonadati</taxon>
        <taxon>Pseudomonadota</taxon>
        <taxon>Alphaproteobacteria</taxon>
        <taxon>Sphingomonadales</taxon>
        <taxon>Sphingomonadaceae</taxon>
        <taxon>Sphingobium</taxon>
    </lineage>
</organism>
<dbReference type="RefSeq" id="WP_310226647.1">
    <property type="nucleotide sequence ID" value="NZ_JAVDWV010000015.1"/>
</dbReference>
<accession>A0ABU1X486</accession>
<evidence type="ECO:0000313" key="2">
    <source>
        <dbReference type="EMBL" id="MDR7156402.1"/>
    </source>
</evidence>
<dbReference type="EMBL" id="JAVDWV010000015">
    <property type="protein sequence ID" value="MDR7156402.1"/>
    <property type="molecule type" value="Genomic_DNA"/>
</dbReference>
<protein>
    <submittedName>
        <fullName evidence="2">Nucleic acid-binding protein</fullName>
    </submittedName>
</protein>
<name>A0ABU1X486_SPHXE</name>
<keyword evidence="3" id="KW-1185">Reference proteome</keyword>
<evidence type="ECO:0000259" key="1">
    <source>
        <dbReference type="Pfam" id="PF01850"/>
    </source>
</evidence>
<dbReference type="InterPro" id="IPR029060">
    <property type="entry name" value="PIN-like_dom_sf"/>
</dbReference>